<dbReference type="Pfam" id="PF13456">
    <property type="entry name" value="RVT_3"/>
    <property type="match status" value="1"/>
</dbReference>
<dbReference type="Gene3D" id="3.30.420.10">
    <property type="entry name" value="Ribonuclease H-like superfamily/Ribonuclease H"/>
    <property type="match status" value="1"/>
</dbReference>
<dbReference type="CDD" id="cd06222">
    <property type="entry name" value="RNase_H_like"/>
    <property type="match status" value="1"/>
</dbReference>
<dbReference type="Proteomes" id="UP001165190">
    <property type="component" value="Unassembled WGS sequence"/>
</dbReference>
<dbReference type="InterPro" id="IPR044730">
    <property type="entry name" value="RNase_H-like_dom_plant"/>
</dbReference>
<keyword evidence="3" id="KW-1185">Reference proteome</keyword>
<accession>A0A9W7HZK7</accession>
<dbReference type="OrthoDB" id="997707at2759"/>
<dbReference type="AlphaFoldDB" id="A0A9W7HZK7"/>
<dbReference type="InterPro" id="IPR012337">
    <property type="entry name" value="RNaseH-like_sf"/>
</dbReference>
<dbReference type="PANTHER" id="PTHR47074:SF75">
    <property type="entry name" value="RNASE H TYPE-1 DOMAIN-CONTAINING PROTEIN"/>
    <property type="match status" value="1"/>
</dbReference>
<evidence type="ECO:0000259" key="1">
    <source>
        <dbReference type="PROSITE" id="PS50879"/>
    </source>
</evidence>
<dbReference type="GO" id="GO:0004523">
    <property type="term" value="F:RNA-DNA hybrid ribonuclease activity"/>
    <property type="evidence" value="ECO:0007669"/>
    <property type="project" value="InterPro"/>
</dbReference>
<protein>
    <recommendedName>
        <fullName evidence="1">RNase H type-1 domain-containing protein</fullName>
    </recommendedName>
</protein>
<dbReference type="EMBL" id="BSYR01000020">
    <property type="protein sequence ID" value="GMI85901.1"/>
    <property type="molecule type" value="Genomic_DNA"/>
</dbReference>
<name>A0A9W7HZK7_HIBTR</name>
<sequence>MLLETWETLQPKEAKTSWSIIPFALIWTVWLHRNEIVFQSKSVDSKQLIGLIKLRMAFWINGKFGKLGIPMDVIIADPLLATDSSILPKRRDRLIGWLPPPEGFLKLNVDGAVRLEDSSSGIGGVLRDKDGTILFQFSRGCGQIPVAMAEFMAVKEGIAEFLNSGWGSRQRLVVEVDCKAVVDWVTQVAEPSAQLADLVAVVKEQMKKRGMIVRLILRSCNTVADELAKAGIG</sequence>
<dbReference type="InterPro" id="IPR052929">
    <property type="entry name" value="RNase_H-like_EbsB-rel"/>
</dbReference>
<comment type="caution">
    <text evidence="2">The sequence shown here is derived from an EMBL/GenBank/DDBJ whole genome shotgun (WGS) entry which is preliminary data.</text>
</comment>
<organism evidence="2 3">
    <name type="scientific">Hibiscus trionum</name>
    <name type="common">Flower of an hour</name>
    <dbReference type="NCBI Taxonomy" id="183268"/>
    <lineage>
        <taxon>Eukaryota</taxon>
        <taxon>Viridiplantae</taxon>
        <taxon>Streptophyta</taxon>
        <taxon>Embryophyta</taxon>
        <taxon>Tracheophyta</taxon>
        <taxon>Spermatophyta</taxon>
        <taxon>Magnoliopsida</taxon>
        <taxon>eudicotyledons</taxon>
        <taxon>Gunneridae</taxon>
        <taxon>Pentapetalae</taxon>
        <taxon>rosids</taxon>
        <taxon>malvids</taxon>
        <taxon>Malvales</taxon>
        <taxon>Malvaceae</taxon>
        <taxon>Malvoideae</taxon>
        <taxon>Hibiscus</taxon>
    </lineage>
</organism>
<gene>
    <name evidence="2" type="ORF">HRI_002259400</name>
</gene>
<dbReference type="PANTHER" id="PTHR47074">
    <property type="entry name" value="BNAC02G40300D PROTEIN"/>
    <property type="match status" value="1"/>
</dbReference>
<dbReference type="InterPro" id="IPR036397">
    <property type="entry name" value="RNaseH_sf"/>
</dbReference>
<dbReference type="SUPFAM" id="SSF53098">
    <property type="entry name" value="Ribonuclease H-like"/>
    <property type="match status" value="1"/>
</dbReference>
<evidence type="ECO:0000313" key="2">
    <source>
        <dbReference type="EMBL" id="GMI85901.1"/>
    </source>
</evidence>
<reference evidence="2" key="1">
    <citation type="submission" date="2023-05" db="EMBL/GenBank/DDBJ databases">
        <title>Genome and transcriptome analyses reveal genes involved in the formation of fine ridges on petal epidermal cells in Hibiscus trionum.</title>
        <authorList>
            <person name="Koshimizu S."/>
            <person name="Masuda S."/>
            <person name="Ishii T."/>
            <person name="Shirasu K."/>
            <person name="Hoshino A."/>
            <person name="Arita M."/>
        </authorList>
    </citation>
    <scope>NUCLEOTIDE SEQUENCE</scope>
    <source>
        <strain evidence="2">Hamamatsu line</strain>
    </source>
</reference>
<evidence type="ECO:0000313" key="3">
    <source>
        <dbReference type="Proteomes" id="UP001165190"/>
    </source>
</evidence>
<feature type="domain" description="RNase H type-1" evidence="1">
    <location>
        <begin position="101"/>
        <end position="233"/>
    </location>
</feature>
<dbReference type="InterPro" id="IPR002156">
    <property type="entry name" value="RNaseH_domain"/>
</dbReference>
<dbReference type="GO" id="GO:0003676">
    <property type="term" value="F:nucleic acid binding"/>
    <property type="evidence" value="ECO:0007669"/>
    <property type="project" value="InterPro"/>
</dbReference>
<proteinExistence type="predicted"/>
<dbReference type="PROSITE" id="PS50879">
    <property type="entry name" value="RNASE_H_1"/>
    <property type="match status" value="1"/>
</dbReference>